<feature type="compositionally biased region" description="Basic residues" evidence="1">
    <location>
        <begin position="60"/>
        <end position="69"/>
    </location>
</feature>
<dbReference type="EMBL" id="LSYS01005108">
    <property type="protein sequence ID" value="OPJ78524.1"/>
    <property type="molecule type" value="Genomic_DNA"/>
</dbReference>
<feature type="compositionally biased region" description="Low complexity" evidence="1">
    <location>
        <begin position="108"/>
        <end position="120"/>
    </location>
</feature>
<evidence type="ECO:0000313" key="2">
    <source>
        <dbReference type="EMBL" id="OPJ78524.1"/>
    </source>
</evidence>
<protein>
    <recommendedName>
        <fullName evidence="4">Protein LIAT1</fullName>
    </recommendedName>
</protein>
<sequence length="210" mass="23012">MDSGSGTAVGGHASPAVAGRRRGTKGCPCPPPPRSVKPPRGKKKQQPPCRSATTTVRADKQHRKTRKQQSRSPPSLATPDPGRNPNSAQNNADNNQEDAEVINKAAVSTSTTSDSKQTDQGLSAQLNKSLRWDGILEDPAAEEERLRIYKMNRRARYESYIRQHLPAEPCPTVRRSPLLPRRPSHTSRAHTARKEDFCSCFPGGASVNWS</sequence>
<reference evidence="2 3" key="1">
    <citation type="submission" date="2016-02" db="EMBL/GenBank/DDBJ databases">
        <title>Band-tailed pigeon sequencing and assembly.</title>
        <authorList>
            <person name="Soares A.E."/>
            <person name="Novak B.J."/>
            <person name="Rice E.S."/>
            <person name="O'Connell B."/>
            <person name="Chang D."/>
            <person name="Weber S."/>
            <person name="Shapiro B."/>
        </authorList>
    </citation>
    <scope>NUCLEOTIDE SEQUENCE [LARGE SCALE GENOMIC DNA]</scope>
    <source>
        <strain evidence="2">BTP2013</strain>
        <tissue evidence="2">Blood</tissue>
    </source>
</reference>
<dbReference type="PANTHER" id="PTHR36474:SF1">
    <property type="entry name" value="PROTEIN LIAT1"/>
    <property type="match status" value="1"/>
</dbReference>
<dbReference type="STRING" id="372326.A0A1V4K2A9"/>
<evidence type="ECO:0008006" key="4">
    <source>
        <dbReference type="Google" id="ProtNLM"/>
    </source>
</evidence>
<dbReference type="PANTHER" id="PTHR36474">
    <property type="entry name" value="PROTEIN LIAT1"/>
    <property type="match status" value="1"/>
</dbReference>
<dbReference type="Proteomes" id="UP000190648">
    <property type="component" value="Unassembled WGS sequence"/>
</dbReference>
<name>A0A1V4K2A9_PATFA</name>
<accession>A0A1V4K2A9</accession>
<dbReference type="OrthoDB" id="10017439at2759"/>
<dbReference type="AlphaFoldDB" id="A0A1V4K2A9"/>
<dbReference type="InterPro" id="IPR038794">
    <property type="entry name" value="LIAT1"/>
</dbReference>
<comment type="caution">
    <text evidence="2">The sequence shown here is derived from an EMBL/GenBank/DDBJ whole genome shotgun (WGS) entry which is preliminary data.</text>
</comment>
<proteinExistence type="predicted"/>
<evidence type="ECO:0000313" key="3">
    <source>
        <dbReference type="Proteomes" id="UP000190648"/>
    </source>
</evidence>
<organism evidence="2 3">
    <name type="scientific">Patagioenas fasciata monilis</name>
    <dbReference type="NCBI Taxonomy" id="372326"/>
    <lineage>
        <taxon>Eukaryota</taxon>
        <taxon>Metazoa</taxon>
        <taxon>Chordata</taxon>
        <taxon>Craniata</taxon>
        <taxon>Vertebrata</taxon>
        <taxon>Euteleostomi</taxon>
        <taxon>Archelosauria</taxon>
        <taxon>Archosauria</taxon>
        <taxon>Dinosauria</taxon>
        <taxon>Saurischia</taxon>
        <taxon>Theropoda</taxon>
        <taxon>Coelurosauria</taxon>
        <taxon>Aves</taxon>
        <taxon>Neognathae</taxon>
        <taxon>Neoaves</taxon>
        <taxon>Columbimorphae</taxon>
        <taxon>Columbiformes</taxon>
        <taxon>Columbidae</taxon>
        <taxon>Patagioenas</taxon>
    </lineage>
</organism>
<evidence type="ECO:0000256" key="1">
    <source>
        <dbReference type="SAM" id="MobiDB-lite"/>
    </source>
</evidence>
<keyword evidence="3" id="KW-1185">Reference proteome</keyword>
<gene>
    <name evidence="2" type="ORF">AV530_003339</name>
</gene>
<feature type="region of interest" description="Disordered" evidence="1">
    <location>
        <begin position="171"/>
        <end position="190"/>
    </location>
</feature>
<feature type="region of interest" description="Disordered" evidence="1">
    <location>
        <begin position="1"/>
        <end position="128"/>
    </location>
</feature>